<dbReference type="KEGG" id="lpil:LIP_2685"/>
<sequence>MSDTRLVHLRLDKSLVEALDREAGDRSRSAIVTEALAEYLRKRRLVAVIRGAAGSLSPEEPAAWRSADATDAWVRERRKEWDQGTGA</sequence>
<accession>A0A0K2SN22</accession>
<evidence type="ECO:0000313" key="2">
    <source>
        <dbReference type="Proteomes" id="UP000065807"/>
    </source>
</evidence>
<protein>
    <submittedName>
        <fullName evidence="1">CopG family transcriptional regulator</fullName>
    </submittedName>
</protein>
<dbReference type="GO" id="GO:0006355">
    <property type="term" value="P:regulation of DNA-templated transcription"/>
    <property type="evidence" value="ECO:0007669"/>
    <property type="project" value="InterPro"/>
</dbReference>
<reference evidence="2" key="1">
    <citation type="submission" date="2015-07" db="EMBL/GenBank/DDBJ databases">
        <title>Complete genome sequence and phylogenetic analysis of Limnochorda pilosa.</title>
        <authorList>
            <person name="Watanabe M."/>
            <person name="Kojima H."/>
            <person name="Fukui M."/>
        </authorList>
    </citation>
    <scope>NUCLEOTIDE SEQUENCE [LARGE SCALE GENOMIC DNA]</scope>
    <source>
        <strain evidence="2">HC45</strain>
    </source>
</reference>
<dbReference type="AlphaFoldDB" id="A0A0K2SN22"/>
<dbReference type="EMBL" id="AP014924">
    <property type="protein sequence ID" value="BAS28515.1"/>
    <property type="molecule type" value="Genomic_DNA"/>
</dbReference>
<reference evidence="2" key="2">
    <citation type="journal article" date="2016" name="Int. J. Syst. Evol. Microbiol.">
        <title>Complete genome sequence and cell structure of Limnochorda pilosa, a Gram-negative spore-former within the phylum Firmicutes.</title>
        <authorList>
            <person name="Watanabe M."/>
            <person name="Kojima H."/>
            <person name="Fukui M."/>
        </authorList>
    </citation>
    <scope>NUCLEOTIDE SEQUENCE [LARGE SCALE GENOMIC DNA]</scope>
    <source>
        <strain evidence="2">HC45</strain>
    </source>
</reference>
<evidence type="ECO:0000313" key="1">
    <source>
        <dbReference type="EMBL" id="BAS28515.1"/>
    </source>
</evidence>
<proteinExistence type="predicted"/>
<dbReference type="Proteomes" id="UP000065807">
    <property type="component" value="Chromosome"/>
</dbReference>
<organism evidence="1 2">
    <name type="scientific">Limnochorda pilosa</name>
    <dbReference type="NCBI Taxonomy" id="1555112"/>
    <lineage>
        <taxon>Bacteria</taxon>
        <taxon>Bacillati</taxon>
        <taxon>Bacillota</taxon>
        <taxon>Limnochordia</taxon>
        <taxon>Limnochordales</taxon>
        <taxon>Limnochordaceae</taxon>
        <taxon>Limnochorda</taxon>
    </lineage>
</organism>
<gene>
    <name evidence="1" type="ORF">LIP_2685</name>
</gene>
<keyword evidence="2" id="KW-1185">Reference proteome</keyword>
<name>A0A0K2SN22_LIMPI</name>